<dbReference type="AlphaFoldDB" id="A0A8X8ZHT2"/>
<keyword evidence="1" id="KW-0472">Membrane</keyword>
<evidence type="ECO:0000313" key="2">
    <source>
        <dbReference type="EMBL" id="KAG6404459.1"/>
    </source>
</evidence>
<evidence type="ECO:0000313" key="3">
    <source>
        <dbReference type="Proteomes" id="UP000298416"/>
    </source>
</evidence>
<accession>A0A8X8ZHT2</accession>
<proteinExistence type="predicted"/>
<evidence type="ECO:0000256" key="1">
    <source>
        <dbReference type="SAM" id="Phobius"/>
    </source>
</evidence>
<feature type="transmembrane region" description="Helical" evidence="1">
    <location>
        <begin position="75"/>
        <end position="96"/>
    </location>
</feature>
<dbReference type="EMBL" id="PNBA02000013">
    <property type="protein sequence ID" value="KAG6404459.1"/>
    <property type="molecule type" value="Genomic_DNA"/>
</dbReference>
<protein>
    <submittedName>
        <fullName evidence="2">Uncharacterized protein</fullName>
    </submittedName>
</protein>
<organism evidence="2">
    <name type="scientific">Salvia splendens</name>
    <name type="common">Scarlet sage</name>
    <dbReference type="NCBI Taxonomy" id="180675"/>
    <lineage>
        <taxon>Eukaryota</taxon>
        <taxon>Viridiplantae</taxon>
        <taxon>Streptophyta</taxon>
        <taxon>Embryophyta</taxon>
        <taxon>Tracheophyta</taxon>
        <taxon>Spermatophyta</taxon>
        <taxon>Magnoliopsida</taxon>
        <taxon>eudicotyledons</taxon>
        <taxon>Gunneridae</taxon>
        <taxon>Pentapetalae</taxon>
        <taxon>asterids</taxon>
        <taxon>lamiids</taxon>
        <taxon>Lamiales</taxon>
        <taxon>Lamiaceae</taxon>
        <taxon>Nepetoideae</taxon>
        <taxon>Mentheae</taxon>
        <taxon>Salviinae</taxon>
        <taxon>Salvia</taxon>
        <taxon>Salvia subgen. Calosphace</taxon>
        <taxon>core Calosphace</taxon>
    </lineage>
</organism>
<keyword evidence="3" id="KW-1185">Reference proteome</keyword>
<dbReference type="Gene3D" id="1.50.10.20">
    <property type="match status" value="1"/>
</dbReference>
<keyword evidence="1" id="KW-1133">Transmembrane helix</keyword>
<sequence>MMYRGLPDPYQGQEINRLTLAYFVISGLDIFAALDRFEKDSWGLNSIIRASAFKLTKKQSLIDKQIDCIAVSKKVSAVFFMLAAMFFAAAAAIAAVNANPKKEASGASWAGRARKHKEMTAVMIIGAKFGMGDLSAIHGVARRLELENKSLSETVEDGNKVAAVKKGFEDLVAKVEAYSNTTNWAKDGVLLTIIKHSS</sequence>
<gene>
    <name evidence="2" type="ORF">SASPL_136707</name>
</gene>
<reference evidence="2" key="2">
    <citation type="submission" date="2020-08" db="EMBL/GenBank/DDBJ databases">
        <title>Plant Genome Project.</title>
        <authorList>
            <person name="Zhang R.-G."/>
        </authorList>
    </citation>
    <scope>NUCLEOTIDE SEQUENCE</scope>
    <source>
        <strain evidence="2">Huo1</strain>
        <tissue evidence="2">Leaf</tissue>
    </source>
</reference>
<dbReference type="Proteomes" id="UP000298416">
    <property type="component" value="Unassembled WGS sequence"/>
</dbReference>
<name>A0A8X8ZHT2_SALSN</name>
<comment type="caution">
    <text evidence="2">The sequence shown here is derived from an EMBL/GenBank/DDBJ whole genome shotgun (WGS) entry which is preliminary data.</text>
</comment>
<keyword evidence="1" id="KW-0812">Transmembrane</keyword>
<reference evidence="2" key="1">
    <citation type="submission" date="2018-01" db="EMBL/GenBank/DDBJ databases">
        <authorList>
            <person name="Mao J.F."/>
        </authorList>
    </citation>
    <scope>NUCLEOTIDE SEQUENCE</scope>
    <source>
        <strain evidence="2">Huo1</strain>
        <tissue evidence="2">Leaf</tissue>
    </source>
</reference>